<name>A0A0C3I736_PISTI</name>
<reference evidence="2" key="2">
    <citation type="submission" date="2015-01" db="EMBL/GenBank/DDBJ databases">
        <title>Evolutionary Origins and Diversification of the Mycorrhizal Mutualists.</title>
        <authorList>
            <consortium name="DOE Joint Genome Institute"/>
            <consortium name="Mycorrhizal Genomics Consortium"/>
            <person name="Kohler A."/>
            <person name="Kuo A."/>
            <person name="Nagy L.G."/>
            <person name="Floudas D."/>
            <person name="Copeland A."/>
            <person name="Barry K.W."/>
            <person name="Cichocki N."/>
            <person name="Veneault-Fourrey C."/>
            <person name="LaButti K."/>
            <person name="Lindquist E.A."/>
            <person name="Lipzen A."/>
            <person name="Lundell T."/>
            <person name="Morin E."/>
            <person name="Murat C."/>
            <person name="Riley R."/>
            <person name="Ohm R."/>
            <person name="Sun H."/>
            <person name="Tunlid A."/>
            <person name="Henrissat B."/>
            <person name="Grigoriev I.V."/>
            <person name="Hibbett D.S."/>
            <person name="Martin F."/>
        </authorList>
    </citation>
    <scope>NUCLEOTIDE SEQUENCE [LARGE SCALE GENOMIC DNA]</scope>
    <source>
        <strain evidence="2">Marx 270</strain>
    </source>
</reference>
<keyword evidence="2" id="KW-1185">Reference proteome</keyword>
<dbReference type="STRING" id="870435.A0A0C3I736"/>
<gene>
    <name evidence="1" type="ORF">M404DRAFT_73264</name>
</gene>
<proteinExistence type="predicted"/>
<dbReference type="EMBL" id="KN832256">
    <property type="protein sequence ID" value="KIN93007.1"/>
    <property type="molecule type" value="Genomic_DNA"/>
</dbReference>
<feature type="non-terminal residue" evidence="1">
    <location>
        <position position="1"/>
    </location>
</feature>
<dbReference type="HOGENOM" id="CLU_035160_0_0_1"/>
<reference evidence="1 2" key="1">
    <citation type="submission" date="2014-04" db="EMBL/GenBank/DDBJ databases">
        <authorList>
            <consortium name="DOE Joint Genome Institute"/>
            <person name="Kuo A."/>
            <person name="Kohler A."/>
            <person name="Costa M.D."/>
            <person name="Nagy L.G."/>
            <person name="Floudas D."/>
            <person name="Copeland A."/>
            <person name="Barry K.W."/>
            <person name="Cichocki N."/>
            <person name="Veneault-Fourrey C."/>
            <person name="LaButti K."/>
            <person name="Lindquist E.A."/>
            <person name="Lipzen A."/>
            <person name="Lundell T."/>
            <person name="Morin E."/>
            <person name="Murat C."/>
            <person name="Sun H."/>
            <person name="Tunlid A."/>
            <person name="Henrissat B."/>
            <person name="Grigoriev I.V."/>
            <person name="Hibbett D.S."/>
            <person name="Martin F."/>
            <person name="Nordberg H.P."/>
            <person name="Cantor M.N."/>
            <person name="Hua S.X."/>
        </authorList>
    </citation>
    <scope>NUCLEOTIDE SEQUENCE [LARGE SCALE GENOMIC DNA]</scope>
    <source>
        <strain evidence="1 2">Marx 270</strain>
    </source>
</reference>
<sequence length="222" mass="25597">GEKLSLQQIQELARADPKYQDMTQDEKDELLHALTEYHTLKNVSVCATNSAAARDAQSTLEHVFKILDGLALRTGIYACLFATRGHVYDSSQPFWYRTNNVMDFWEDVMDLKPDEIIRKLEQWACMHGKSVVAKKKIQINFVNFEVAIKEKYGIELLGWLESVLFQSPRATTNAEHLRTLHDALKAGTCLWVYMSMQQRMQHVDRLKERRIAGEAVGKPRKK</sequence>
<dbReference type="AlphaFoldDB" id="A0A0C3I736"/>
<evidence type="ECO:0000313" key="1">
    <source>
        <dbReference type="EMBL" id="KIN93007.1"/>
    </source>
</evidence>
<protein>
    <submittedName>
        <fullName evidence="1">Uncharacterized protein</fullName>
    </submittedName>
</protein>
<dbReference type="OrthoDB" id="3247681at2759"/>
<dbReference type="Proteomes" id="UP000054217">
    <property type="component" value="Unassembled WGS sequence"/>
</dbReference>
<feature type="non-terminal residue" evidence="1">
    <location>
        <position position="222"/>
    </location>
</feature>
<accession>A0A0C3I736</accession>
<dbReference type="InParanoid" id="A0A0C3I736"/>
<organism evidence="1 2">
    <name type="scientific">Pisolithus tinctorius Marx 270</name>
    <dbReference type="NCBI Taxonomy" id="870435"/>
    <lineage>
        <taxon>Eukaryota</taxon>
        <taxon>Fungi</taxon>
        <taxon>Dikarya</taxon>
        <taxon>Basidiomycota</taxon>
        <taxon>Agaricomycotina</taxon>
        <taxon>Agaricomycetes</taxon>
        <taxon>Agaricomycetidae</taxon>
        <taxon>Boletales</taxon>
        <taxon>Sclerodermatineae</taxon>
        <taxon>Pisolithaceae</taxon>
        <taxon>Pisolithus</taxon>
    </lineage>
</organism>
<evidence type="ECO:0000313" key="2">
    <source>
        <dbReference type="Proteomes" id="UP000054217"/>
    </source>
</evidence>